<evidence type="ECO:0000256" key="1">
    <source>
        <dbReference type="ARBA" id="ARBA00004409"/>
    </source>
</evidence>
<name>A0A8X8ADS0_POPTO</name>
<dbReference type="GO" id="GO:0006888">
    <property type="term" value="P:endoplasmic reticulum to Golgi vesicle-mediated transport"/>
    <property type="evidence" value="ECO:0007669"/>
    <property type="project" value="InterPro"/>
</dbReference>
<evidence type="ECO:0000256" key="9">
    <source>
        <dbReference type="SAM" id="Phobius"/>
    </source>
</evidence>
<evidence type="ECO:0000313" key="11">
    <source>
        <dbReference type="Proteomes" id="UP000886885"/>
    </source>
</evidence>
<keyword evidence="8 9" id="KW-0472">Membrane</keyword>
<evidence type="ECO:0000256" key="7">
    <source>
        <dbReference type="ARBA" id="ARBA00023034"/>
    </source>
</evidence>
<comment type="caution">
    <text evidence="10">The sequence shown here is derived from an EMBL/GenBank/DDBJ whole genome shotgun (WGS) entry which is preliminary data.</text>
</comment>
<dbReference type="AlphaFoldDB" id="A0A8X8ADS0"/>
<keyword evidence="6 9" id="KW-1133">Transmembrane helix</keyword>
<organism evidence="10 11">
    <name type="scientific">Populus tomentosa</name>
    <name type="common">Chinese white poplar</name>
    <dbReference type="NCBI Taxonomy" id="118781"/>
    <lineage>
        <taxon>Eukaryota</taxon>
        <taxon>Viridiplantae</taxon>
        <taxon>Streptophyta</taxon>
        <taxon>Embryophyta</taxon>
        <taxon>Tracheophyta</taxon>
        <taxon>Spermatophyta</taxon>
        <taxon>Magnoliopsida</taxon>
        <taxon>eudicotyledons</taxon>
        <taxon>Gunneridae</taxon>
        <taxon>Pentapetalae</taxon>
        <taxon>rosids</taxon>
        <taxon>fabids</taxon>
        <taxon>Malpighiales</taxon>
        <taxon>Salicaceae</taxon>
        <taxon>Saliceae</taxon>
        <taxon>Populus</taxon>
    </lineage>
</organism>
<evidence type="ECO:0000313" key="10">
    <source>
        <dbReference type="EMBL" id="KAG6786661.1"/>
    </source>
</evidence>
<protein>
    <recommendedName>
        <fullName evidence="12">Golgi SNAP receptor complex member 1</fullName>
    </recommendedName>
</protein>
<dbReference type="GO" id="GO:0000139">
    <property type="term" value="C:Golgi membrane"/>
    <property type="evidence" value="ECO:0007669"/>
    <property type="project" value="UniProtKB-SubCell"/>
</dbReference>
<evidence type="ECO:0008006" key="12">
    <source>
        <dbReference type="Google" id="ProtNLM"/>
    </source>
</evidence>
<dbReference type="GO" id="GO:0005801">
    <property type="term" value="C:cis-Golgi network"/>
    <property type="evidence" value="ECO:0007669"/>
    <property type="project" value="InterPro"/>
</dbReference>
<dbReference type="GO" id="GO:0005797">
    <property type="term" value="C:Golgi medial cisterna"/>
    <property type="evidence" value="ECO:0007669"/>
    <property type="project" value="TreeGrafter"/>
</dbReference>
<dbReference type="InterPro" id="IPR023601">
    <property type="entry name" value="Golgi_SNAP_su1"/>
</dbReference>
<accession>A0A8X8ADS0</accession>
<comment type="subcellular location">
    <subcellularLocation>
        <location evidence="1">Golgi apparatus membrane</location>
        <topology evidence="1">Single-pass type IV membrane protein</topology>
    </subcellularLocation>
</comment>
<evidence type="ECO:0000256" key="4">
    <source>
        <dbReference type="ARBA" id="ARBA00022692"/>
    </source>
</evidence>
<dbReference type="EMBL" id="JAAWWB010000003">
    <property type="protein sequence ID" value="KAG6786661.1"/>
    <property type="molecule type" value="Genomic_DNA"/>
</dbReference>
<dbReference type="GO" id="GO:0048219">
    <property type="term" value="P:inter-Golgi cisterna vesicle-mediated transport"/>
    <property type="evidence" value="ECO:0007669"/>
    <property type="project" value="TreeGrafter"/>
</dbReference>
<dbReference type="PANTHER" id="PTHR21094:SF2">
    <property type="entry name" value="GOLGI SNAP RECEPTOR COMPLEX MEMBER 1"/>
    <property type="match status" value="1"/>
</dbReference>
<dbReference type="GO" id="GO:0005484">
    <property type="term" value="F:SNAP receptor activity"/>
    <property type="evidence" value="ECO:0007669"/>
    <property type="project" value="TreeGrafter"/>
</dbReference>
<evidence type="ECO:0000256" key="2">
    <source>
        <dbReference type="ARBA" id="ARBA00008473"/>
    </source>
</evidence>
<keyword evidence="7" id="KW-0333">Golgi apparatus</keyword>
<reference evidence="10" key="1">
    <citation type="journal article" date="2020" name="bioRxiv">
        <title>Hybrid origin of Populus tomentosa Carr. identified through genome sequencing and phylogenomic analysis.</title>
        <authorList>
            <person name="An X."/>
            <person name="Gao K."/>
            <person name="Chen Z."/>
            <person name="Li J."/>
            <person name="Yang X."/>
            <person name="Yang X."/>
            <person name="Zhou J."/>
            <person name="Guo T."/>
            <person name="Zhao T."/>
            <person name="Huang S."/>
            <person name="Miao D."/>
            <person name="Khan W.U."/>
            <person name="Rao P."/>
            <person name="Ye M."/>
            <person name="Lei B."/>
            <person name="Liao W."/>
            <person name="Wang J."/>
            <person name="Ji L."/>
            <person name="Li Y."/>
            <person name="Guo B."/>
            <person name="Mustafa N.S."/>
            <person name="Li S."/>
            <person name="Yun Q."/>
            <person name="Keller S.R."/>
            <person name="Mao J."/>
            <person name="Zhang R."/>
            <person name="Strauss S.H."/>
        </authorList>
    </citation>
    <scope>NUCLEOTIDE SEQUENCE</scope>
    <source>
        <strain evidence="10">GM15</strain>
        <tissue evidence="10">Leaf</tissue>
    </source>
</reference>
<gene>
    <name evidence="10" type="ORF">POTOM_008268</name>
</gene>
<dbReference type="Pfam" id="PF12352">
    <property type="entry name" value="V-SNARE_C"/>
    <property type="match status" value="1"/>
</dbReference>
<sequence>MTDPNLELQESGWEELRREARKIEGDLDVKLSSYAKLGARFTTQGGGYVEGGSPTVGSSRSWKSMEMEIQSSLEKLLDINDAMSRCAAASAATSVTQKLARHRDILHEFTQEFRRIKGNINSMREHAELLSSVRDDISEYKASGSMSPRVQLLRERAAIHGSIAHVELSHFLFAIFTSDSLDENFALLISCRFMCCSGGFWESEINVKYSRTFFLPYLHQILTNENGWKKNMIDDVINQAQTTRAVLGSQRTLFGDVQGKVKLLSDKFPIIRGLLGSIRRRRSRDTLILSAVIAACTLFLIIYWLSK</sequence>
<evidence type="ECO:0000256" key="5">
    <source>
        <dbReference type="ARBA" id="ARBA00022927"/>
    </source>
</evidence>
<dbReference type="GO" id="GO:0015031">
    <property type="term" value="P:protein transport"/>
    <property type="evidence" value="ECO:0007669"/>
    <property type="project" value="UniProtKB-KW"/>
</dbReference>
<dbReference type="OrthoDB" id="422156at2759"/>
<dbReference type="Proteomes" id="UP000886885">
    <property type="component" value="Chromosome 2A"/>
</dbReference>
<keyword evidence="3" id="KW-0813">Transport</keyword>
<evidence type="ECO:0000256" key="3">
    <source>
        <dbReference type="ARBA" id="ARBA00022448"/>
    </source>
</evidence>
<comment type="similarity">
    <text evidence="2">Belongs to the GOSR1 family.</text>
</comment>
<evidence type="ECO:0000256" key="6">
    <source>
        <dbReference type="ARBA" id="ARBA00022989"/>
    </source>
</evidence>
<dbReference type="GO" id="GO:0031201">
    <property type="term" value="C:SNARE complex"/>
    <property type="evidence" value="ECO:0007669"/>
    <property type="project" value="TreeGrafter"/>
</dbReference>
<proteinExistence type="inferred from homology"/>
<keyword evidence="4 9" id="KW-0812">Transmembrane</keyword>
<dbReference type="PANTHER" id="PTHR21094">
    <property type="entry name" value="GOS-28 SNARE- RELATED"/>
    <property type="match status" value="1"/>
</dbReference>
<feature type="transmembrane region" description="Helical" evidence="9">
    <location>
        <begin position="287"/>
        <end position="306"/>
    </location>
</feature>
<keyword evidence="5" id="KW-0653">Protein transport</keyword>
<keyword evidence="11" id="KW-1185">Reference proteome</keyword>
<dbReference type="GO" id="GO:0006906">
    <property type="term" value="P:vesicle fusion"/>
    <property type="evidence" value="ECO:0007669"/>
    <property type="project" value="TreeGrafter"/>
</dbReference>
<evidence type="ECO:0000256" key="8">
    <source>
        <dbReference type="ARBA" id="ARBA00023136"/>
    </source>
</evidence>